<dbReference type="InterPro" id="IPR029787">
    <property type="entry name" value="Nucleotide_cyclase"/>
</dbReference>
<feature type="domain" description="PAS" evidence="4">
    <location>
        <begin position="412"/>
        <end position="486"/>
    </location>
</feature>
<feature type="transmembrane region" description="Helical" evidence="3">
    <location>
        <begin position="24"/>
        <end position="44"/>
    </location>
</feature>
<feature type="domain" description="GGDEF" evidence="7">
    <location>
        <begin position="571"/>
        <end position="703"/>
    </location>
</feature>
<dbReference type="KEGG" id="thig:FE785_10220"/>
<dbReference type="CDD" id="cd01949">
    <property type="entry name" value="GGDEF"/>
    <property type="match status" value="1"/>
</dbReference>
<dbReference type="InterPro" id="IPR013655">
    <property type="entry name" value="PAS_fold_3"/>
</dbReference>
<dbReference type="InterPro" id="IPR013767">
    <property type="entry name" value="PAS_fold"/>
</dbReference>
<name>A0A4V1HI18_9GAMM</name>
<dbReference type="CDD" id="cd01948">
    <property type="entry name" value="EAL"/>
    <property type="match status" value="1"/>
</dbReference>
<dbReference type="OrthoDB" id="9813913at2"/>
<dbReference type="EC" id="3.1.4.52" evidence="1"/>
<dbReference type="InterPro" id="IPR001610">
    <property type="entry name" value="PAC"/>
</dbReference>
<dbReference type="Gene3D" id="3.30.450.20">
    <property type="entry name" value="PAS domain"/>
    <property type="match status" value="2"/>
</dbReference>
<dbReference type="SMART" id="SM00086">
    <property type="entry name" value="PAC"/>
    <property type="match status" value="2"/>
</dbReference>
<dbReference type="SUPFAM" id="SSF55073">
    <property type="entry name" value="Nucleotide cyclase"/>
    <property type="match status" value="1"/>
</dbReference>
<evidence type="ECO:0000259" key="5">
    <source>
        <dbReference type="PROSITE" id="PS50113"/>
    </source>
</evidence>
<keyword evidence="3" id="KW-0812">Transmembrane</keyword>
<dbReference type="InterPro" id="IPR043128">
    <property type="entry name" value="Rev_trsase/Diguanyl_cyclase"/>
</dbReference>
<accession>A0A4V1HI18</accession>
<dbReference type="InterPro" id="IPR000700">
    <property type="entry name" value="PAS-assoc_C"/>
</dbReference>
<dbReference type="PROSITE" id="PS50112">
    <property type="entry name" value="PAS"/>
    <property type="match status" value="2"/>
</dbReference>
<dbReference type="InterPro" id="IPR033425">
    <property type="entry name" value="MASE3"/>
</dbReference>
<dbReference type="CDD" id="cd00130">
    <property type="entry name" value="PAS"/>
    <property type="match status" value="2"/>
</dbReference>
<feature type="transmembrane region" description="Helical" evidence="3">
    <location>
        <begin position="56"/>
        <end position="78"/>
    </location>
</feature>
<evidence type="ECO:0000256" key="1">
    <source>
        <dbReference type="ARBA" id="ARBA00012282"/>
    </source>
</evidence>
<evidence type="ECO:0000313" key="9">
    <source>
        <dbReference type="Proteomes" id="UP000304864"/>
    </source>
</evidence>
<dbReference type="PROSITE" id="PS50887">
    <property type="entry name" value="GGDEF"/>
    <property type="match status" value="1"/>
</dbReference>
<gene>
    <name evidence="8" type="ORF">FE785_10220</name>
</gene>
<keyword evidence="2" id="KW-0973">c-di-GMP</keyword>
<evidence type="ECO:0000256" key="3">
    <source>
        <dbReference type="SAM" id="Phobius"/>
    </source>
</evidence>
<feature type="transmembrane region" description="Helical" evidence="3">
    <location>
        <begin position="129"/>
        <end position="149"/>
    </location>
</feature>
<dbReference type="InterPro" id="IPR000014">
    <property type="entry name" value="PAS"/>
</dbReference>
<evidence type="ECO:0000259" key="7">
    <source>
        <dbReference type="PROSITE" id="PS50887"/>
    </source>
</evidence>
<dbReference type="InterPro" id="IPR035919">
    <property type="entry name" value="EAL_sf"/>
</dbReference>
<dbReference type="Pfam" id="PF00989">
    <property type="entry name" value="PAS"/>
    <property type="match status" value="1"/>
</dbReference>
<dbReference type="PROSITE" id="PS50883">
    <property type="entry name" value="EAL"/>
    <property type="match status" value="1"/>
</dbReference>
<dbReference type="SMART" id="SM00091">
    <property type="entry name" value="PAS"/>
    <property type="match status" value="2"/>
</dbReference>
<dbReference type="SUPFAM" id="SSF55785">
    <property type="entry name" value="PYP-like sensor domain (PAS domain)"/>
    <property type="match status" value="2"/>
</dbReference>
<dbReference type="PANTHER" id="PTHR44757">
    <property type="entry name" value="DIGUANYLATE CYCLASE DGCP"/>
    <property type="match status" value="1"/>
</dbReference>
<proteinExistence type="predicted"/>
<dbReference type="Pfam" id="PF00990">
    <property type="entry name" value="GGDEF"/>
    <property type="match status" value="1"/>
</dbReference>
<dbReference type="Pfam" id="PF17159">
    <property type="entry name" value="MASE3"/>
    <property type="match status" value="1"/>
</dbReference>
<evidence type="ECO:0000259" key="6">
    <source>
        <dbReference type="PROSITE" id="PS50883"/>
    </source>
</evidence>
<dbReference type="NCBIfam" id="TIGR00254">
    <property type="entry name" value="GGDEF"/>
    <property type="match status" value="1"/>
</dbReference>
<feature type="transmembrane region" description="Helical" evidence="3">
    <location>
        <begin position="229"/>
        <end position="247"/>
    </location>
</feature>
<protein>
    <recommendedName>
        <fullName evidence="1">cyclic-guanylate-specific phosphodiesterase</fullName>
        <ecNumber evidence="1">3.1.4.52</ecNumber>
    </recommendedName>
</protein>
<dbReference type="FunFam" id="3.20.20.450:FF:000001">
    <property type="entry name" value="Cyclic di-GMP phosphodiesterase yahA"/>
    <property type="match status" value="1"/>
</dbReference>
<evidence type="ECO:0000256" key="2">
    <source>
        <dbReference type="ARBA" id="ARBA00022636"/>
    </source>
</evidence>
<dbReference type="GO" id="GO:0071111">
    <property type="term" value="F:cyclic-guanylate-specific phosphodiesterase activity"/>
    <property type="evidence" value="ECO:0007669"/>
    <property type="project" value="UniProtKB-EC"/>
</dbReference>
<dbReference type="AlphaFoldDB" id="A0A4V1HI18"/>
<dbReference type="InterPro" id="IPR052155">
    <property type="entry name" value="Biofilm_reg_signaling"/>
</dbReference>
<dbReference type="Gene3D" id="3.30.70.270">
    <property type="match status" value="1"/>
</dbReference>
<dbReference type="InterPro" id="IPR035965">
    <property type="entry name" value="PAS-like_dom_sf"/>
</dbReference>
<dbReference type="PROSITE" id="PS50113">
    <property type="entry name" value="PAC"/>
    <property type="match status" value="1"/>
</dbReference>
<dbReference type="PANTHER" id="PTHR44757:SF2">
    <property type="entry name" value="BIOFILM ARCHITECTURE MAINTENANCE PROTEIN MBAA"/>
    <property type="match status" value="1"/>
</dbReference>
<dbReference type="Pfam" id="PF00563">
    <property type="entry name" value="EAL"/>
    <property type="match status" value="1"/>
</dbReference>
<evidence type="ECO:0000259" key="4">
    <source>
        <dbReference type="PROSITE" id="PS50112"/>
    </source>
</evidence>
<feature type="domain" description="PAC" evidence="5">
    <location>
        <begin position="366"/>
        <end position="418"/>
    </location>
</feature>
<sequence length="967" mass="109914">MPNTELALQPKTFLTLHPAYQTSFWGVAMIIAVLASIQLILGVIDITEQYTYVASYLSLHLAMEMVSVFISLMVFIVGWNVANHKLPSSLLLLSLIFFNVGIFDYFHAVSYGGMPDFLSHNDVQKHLNFWMAARFISAFGLLLLAIYLVSKIELHLNRTAIFIASLTFTLVFLWLVIYRIDLMPVWFVEGQGLTDLKKNLEYVIIGMNVLTALILLTQLNRPRSLHVPLLIGAVLVTAMSELYFTWYSTMTGVYNIMGHLYKVVAYFMIYRAIVVEAIDIPFNRLKESQETLDLAVTSTDTGLWRWPLGGDYVYLSPILKRQLGYNDHELANSFSALQSLLHPDDKAIFEEAIQSHKQTLGKNELFEVEVRFKHKNGDYRWIYSRGKEGRDKFGNIVEVIGTHTDVTHRRIEHERFRSALQASPNAMIMVDKQGCIVLANKKANLLFGYKDEELLTQPIEILVPNSMHEQHSSLVDGYMQNMQQREMAANRMLFAKRQNGEEFRVEVSLTPIKGSEENYVLASIVDLTEKLASQTRIEKLMHYDILTELPNRQLLVERANYVLDNARQLKLQVGLLLIGLDRFKNLNDSLGHSAGDEVLVEFARRLKSTISAKDTLARLGGDEFAILMPSTNTQQIIQLVNKVKEVLKHNFVVKSEQVLMTASMGIAMYPENGNDFSLLFQSSDTALARAKQIGIDTYLFFDNEMQLNVSRILKIDSAMHEALTQKQFYLEYQPQVDIQTKRLKGVEALIRWKHPEMGIIPPLDFIPQAESNGLILPLGEWVLETALKQLRSWLDKGFQPVVMAVNLSALQFKNEGLDKSIEALLKKYEIPPEYLELELTESMMMENPTRAITALNKLHAKGIRLAIDDFGTGYSSLSYLKQFNIHKLKIDQSFVRDIATNDDDRAIVSAIIQMAESLGYSTIAEGVETDAQLEFLQQNSCDEYQGYGFSRPVLAEVMEEKFLSAKG</sequence>
<reference evidence="8 9" key="1">
    <citation type="submission" date="2019-05" db="EMBL/GenBank/DDBJ databases">
        <title>Thiomicrorhabdus sediminis sp. nov, a novel sulfur-oxidizing bacterium isolated from coastal sediment.</title>
        <authorList>
            <person name="Liu X."/>
        </authorList>
    </citation>
    <scope>NUCLEOTIDE SEQUENCE [LARGE SCALE GENOMIC DNA]</scope>
    <source>
        <strain evidence="8 9">G1</strain>
    </source>
</reference>
<dbReference type="InterPro" id="IPR000160">
    <property type="entry name" value="GGDEF_dom"/>
</dbReference>
<dbReference type="Gene3D" id="3.20.20.450">
    <property type="entry name" value="EAL domain"/>
    <property type="match status" value="1"/>
</dbReference>
<keyword evidence="9" id="KW-1185">Reference proteome</keyword>
<dbReference type="NCBIfam" id="TIGR00229">
    <property type="entry name" value="sensory_box"/>
    <property type="match status" value="2"/>
</dbReference>
<dbReference type="InterPro" id="IPR001633">
    <property type="entry name" value="EAL_dom"/>
</dbReference>
<feature type="domain" description="PAS" evidence="4">
    <location>
        <begin position="288"/>
        <end position="354"/>
    </location>
</feature>
<dbReference type="Proteomes" id="UP000304864">
    <property type="component" value="Chromosome"/>
</dbReference>
<dbReference type="EMBL" id="CP040602">
    <property type="protein sequence ID" value="QCU90973.1"/>
    <property type="molecule type" value="Genomic_DNA"/>
</dbReference>
<dbReference type="SMART" id="SM00052">
    <property type="entry name" value="EAL"/>
    <property type="match status" value="1"/>
</dbReference>
<dbReference type="SUPFAM" id="SSF141868">
    <property type="entry name" value="EAL domain-like"/>
    <property type="match status" value="1"/>
</dbReference>
<feature type="transmembrane region" description="Helical" evidence="3">
    <location>
        <begin position="161"/>
        <end position="180"/>
    </location>
</feature>
<keyword evidence="3" id="KW-1133">Transmembrane helix</keyword>
<feature type="transmembrane region" description="Helical" evidence="3">
    <location>
        <begin position="90"/>
        <end position="109"/>
    </location>
</feature>
<keyword evidence="3" id="KW-0472">Membrane</keyword>
<feature type="transmembrane region" description="Helical" evidence="3">
    <location>
        <begin position="200"/>
        <end position="217"/>
    </location>
</feature>
<dbReference type="Pfam" id="PF08447">
    <property type="entry name" value="PAS_3"/>
    <property type="match status" value="1"/>
</dbReference>
<dbReference type="SMART" id="SM00267">
    <property type="entry name" value="GGDEF"/>
    <property type="match status" value="1"/>
</dbReference>
<evidence type="ECO:0000313" key="8">
    <source>
        <dbReference type="EMBL" id="QCU90973.1"/>
    </source>
</evidence>
<dbReference type="GO" id="GO:0006355">
    <property type="term" value="P:regulation of DNA-templated transcription"/>
    <property type="evidence" value="ECO:0007669"/>
    <property type="project" value="InterPro"/>
</dbReference>
<organism evidence="8 9">
    <name type="scientific">Thiomicrorhabdus sediminis</name>
    <dbReference type="NCBI Taxonomy" id="2580412"/>
    <lineage>
        <taxon>Bacteria</taxon>
        <taxon>Pseudomonadati</taxon>
        <taxon>Pseudomonadota</taxon>
        <taxon>Gammaproteobacteria</taxon>
        <taxon>Thiotrichales</taxon>
        <taxon>Piscirickettsiaceae</taxon>
        <taxon>Thiomicrorhabdus</taxon>
    </lineage>
</organism>
<feature type="domain" description="EAL" evidence="6">
    <location>
        <begin position="712"/>
        <end position="966"/>
    </location>
</feature>